<sequence length="388" mass="40347">ADCHALSRPRPRRHVGLRAAVHGHVPAGLPSHRRRAWDGCRAGADDAGDLLCRDVAGTARLRAADGPLRAAAAAARRARHLRPRLHRLRDDGGCRLAGALALRPGARRLRRDGDGARHPARHLRGDGDDPADVAADAGGHAGADPGALDRRAAARPRRVAGDLLGADGLWPRPRPGGGAGLAGDAAARAAAAGGAGRHRHGLCADAGQPALHGAGALRRAADGRDVRLHHRLALRLHGTAWRRAGAVRAAVRRECARHHGGLAAQCDALAAVPAGAGAALGAHRDERGRARHGGDVRDRQLLGHRHPALRLRRQHRHGDADRRRAGHGLPGTGGGQRLRPDRHAAVRRRGADRGAGRRLPQRDGGADGDGDGPGRTCRAGEPAGLGAL</sequence>
<reference evidence="2" key="1">
    <citation type="submission" date="2020-02" db="EMBL/GenBank/DDBJ databases">
        <authorList>
            <person name="Meier V. D."/>
        </authorList>
    </citation>
    <scope>NUCLEOTIDE SEQUENCE</scope>
    <source>
        <strain evidence="2">AVDCRST_MAG27</strain>
    </source>
</reference>
<feature type="compositionally biased region" description="Basic and acidic residues" evidence="1">
    <location>
        <begin position="338"/>
        <end position="365"/>
    </location>
</feature>
<feature type="compositionally biased region" description="Basic and acidic residues" evidence="1">
    <location>
        <begin position="282"/>
        <end position="301"/>
    </location>
</feature>
<evidence type="ECO:0000313" key="2">
    <source>
        <dbReference type="EMBL" id="CAA9211404.1"/>
    </source>
</evidence>
<feature type="region of interest" description="Disordered" evidence="1">
    <location>
        <begin position="281"/>
        <end position="388"/>
    </location>
</feature>
<feature type="compositionally biased region" description="Low complexity" evidence="1">
    <location>
        <begin position="132"/>
        <end position="146"/>
    </location>
</feature>
<gene>
    <name evidence="2" type="ORF">AVDCRST_MAG27-1238</name>
</gene>
<feature type="compositionally biased region" description="Basic and acidic residues" evidence="1">
    <location>
        <begin position="111"/>
        <end position="127"/>
    </location>
</feature>
<feature type="non-terminal residue" evidence="2">
    <location>
        <position position="1"/>
    </location>
</feature>
<dbReference type="AlphaFoldDB" id="A0A6J4H2L8"/>
<accession>A0A6J4H2L8</accession>
<feature type="non-terminal residue" evidence="2">
    <location>
        <position position="388"/>
    </location>
</feature>
<proteinExistence type="predicted"/>
<feature type="compositionally biased region" description="Basic residues" evidence="1">
    <location>
        <begin position="302"/>
        <end position="316"/>
    </location>
</feature>
<protein>
    <submittedName>
        <fullName evidence="2">Multidrug resistance transporter, Bcr/CflA family</fullName>
    </submittedName>
</protein>
<name>A0A6J4H2L8_9PROT</name>
<feature type="region of interest" description="Disordered" evidence="1">
    <location>
        <begin position="107"/>
        <end position="147"/>
    </location>
</feature>
<dbReference type="EMBL" id="CADCTD010000001">
    <property type="protein sequence ID" value="CAA9211404.1"/>
    <property type="molecule type" value="Genomic_DNA"/>
</dbReference>
<evidence type="ECO:0000256" key="1">
    <source>
        <dbReference type="SAM" id="MobiDB-lite"/>
    </source>
</evidence>
<organism evidence="2">
    <name type="scientific">uncultured Craurococcus sp</name>
    <dbReference type="NCBI Taxonomy" id="1135998"/>
    <lineage>
        <taxon>Bacteria</taxon>
        <taxon>Pseudomonadati</taxon>
        <taxon>Pseudomonadota</taxon>
        <taxon>Alphaproteobacteria</taxon>
        <taxon>Acetobacterales</taxon>
        <taxon>Acetobacteraceae</taxon>
        <taxon>Craurococcus</taxon>
        <taxon>environmental samples</taxon>
    </lineage>
</organism>